<sequence length="127" mass="15414">IREVKKRYRETHKQQIKDYDKKWKEKNGKAYHAEYMAKYSKGPNQIIKKRIRRMSQYYYGKVPQGFERHHLDYDSPHNFILLSIKEHKEIHIHGGMVSSKLEKVEVTRLSPHDHIHNGKEKERKNSF</sequence>
<evidence type="ECO:0008006" key="3">
    <source>
        <dbReference type="Google" id="ProtNLM"/>
    </source>
</evidence>
<proteinExistence type="predicted"/>
<reference evidence="2" key="1">
    <citation type="journal article" date="2015" name="Nature">
        <title>Complex archaea that bridge the gap between prokaryotes and eukaryotes.</title>
        <authorList>
            <person name="Spang A."/>
            <person name="Saw J.H."/>
            <person name="Jorgensen S.L."/>
            <person name="Zaremba-Niedzwiedzka K."/>
            <person name="Martijn J."/>
            <person name="Lind A.E."/>
            <person name="van Eijk R."/>
            <person name="Schleper C."/>
            <person name="Guy L."/>
            <person name="Ettema T.J."/>
        </authorList>
    </citation>
    <scope>NUCLEOTIDE SEQUENCE</scope>
</reference>
<gene>
    <name evidence="2" type="ORF">LCGC14_1536540</name>
</gene>
<comment type="caution">
    <text evidence="2">The sequence shown here is derived from an EMBL/GenBank/DDBJ whole genome shotgun (WGS) entry which is preliminary data.</text>
</comment>
<dbReference type="EMBL" id="LAZR01011579">
    <property type="protein sequence ID" value="KKM60953.1"/>
    <property type="molecule type" value="Genomic_DNA"/>
</dbReference>
<dbReference type="AlphaFoldDB" id="A0A0F9IUE0"/>
<feature type="non-terminal residue" evidence="2">
    <location>
        <position position="1"/>
    </location>
</feature>
<evidence type="ECO:0000313" key="2">
    <source>
        <dbReference type="EMBL" id="KKM60953.1"/>
    </source>
</evidence>
<organism evidence="2">
    <name type="scientific">marine sediment metagenome</name>
    <dbReference type="NCBI Taxonomy" id="412755"/>
    <lineage>
        <taxon>unclassified sequences</taxon>
        <taxon>metagenomes</taxon>
        <taxon>ecological metagenomes</taxon>
    </lineage>
</organism>
<name>A0A0F9IUE0_9ZZZZ</name>
<accession>A0A0F9IUE0</accession>
<protein>
    <recommendedName>
        <fullName evidence="3">HNH nuclease domain-containing protein</fullName>
    </recommendedName>
</protein>
<feature type="region of interest" description="Disordered" evidence="1">
    <location>
        <begin position="108"/>
        <end position="127"/>
    </location>
</feature>
<evidence type="ECO:0000256" key="1">
    <source>
        <dbReference type="SAM" id="MobiDB-lite"/>
    </source>
</evidence>